<proteinExistence type="predicted"/>
<dbReference type="CDD" id="cd00200">
    <property type="entry name" value="WD40"/>
    <property type="match status" value="2"/>
</dbReference>
<dbReference type="PRINTS" id="PR00320">
    <property type="entry name" value="GPROTEINBRPT"/>
</dbReference>
<comment type="caution">
    <text evidence="5">The sequence shown here is derived from an EMBL/GenBank/DDBJ whole genome shotgun (WGS) entry which is preliminary data.</text>
</comment>
<dbReference type="Proteomes" id="UP000187209">
    <property type="component" value="Unassembled WGS sequence"/>
</dbReference>
<dbReference type="Gene3D" id="1.25.40.20">
    <property type="entry name" value="Ankyrin repeat-containing domain"/>
    <property type="match status" value="1"/>
</dbReference>
<keyword evidence="1 3" id="KW-0853">WD repeat</keyword>
<dbReference type="PROSITE" id="PS50082">
    <property type="entry name" value="WD_REPEATS_2"/>
    <property type="match status" value="10"/>
</dbReference>
<dbReference type="InterPro" id="IPR015943">
    <property type="entry name" value="WD40/YVTN_repeat-like_dom_sf"/>
</dbReference>
<feature type="repeat" description="WD" evidence="3">
    <location>
        <begin position="145"/>
        <end position="186"/>
    </location>
</feature>
<keyword evidence="6" id="KW-1185">Reference proteome</keyword>
<dbReference type="PANTHER" id="PTHR22847:SF637">
    <property type="entry name" value="WD REPEAT DOMAIN 5B"/>
    <property type="match status" value="1"/>
</dbReference>
<evidence type="ECO:0000313" key="6">
    <source>
        <dbReference type="Proteomes" id="UP000187209"/>
    </source>
</evidence>
<keyword evidence="4" id="KW-0812">Transmembrane</keyword>
<feature type="repeat" description="WD" evidence="3">
    <location>
        <begin position="645"/>
        <end position="677"/>
    </location>
</feature>
<feature type="repeat" description="WD" evidence="3">
    <location>
        <begin position="61"/>
        <end position="102"/>
    </location>
</feature>
<feature type="repeat" description="WD" evidence="3">
    <location>
        <begin position="313"/>
        <end position="344"/>
    </location>
</feature>
<dbReference type="SUPFAM" id="SSF48403">
    <property type="entry name" value="Ankyrin repeat"/>
    <property type="match status" value="1"/>
</dbReference>
<accession>A0A1R2BQ73</accession>
<dbReference type="InterPro" id="IPR019775">
    <property type="entry name" value="WD40_repeat_CS"/>
</dbReference>
<feature type="transmembrane region" description="Helical" evidence="4">
    <location>
        <begin position="1275"/>
        <end position="1297"/>
    </location>
</feature>
<evidence type="ECO:0000256" key="1">
    <source>
        <dbReference type="ARBA" id="ARBA00022574"/>
    </source>
</evidence>
<evidence type="ECO:0008006" key="7">
    <source>
        <dbReference type="Google" id="ProtNLM"/>
    </source>
</evidence>
<feature type="transmembrane region" description="Helical" evidence="4">
    <location>
        <begin position="1127"/>
        <end position="1146"/>
    </location>
</feature>
<feature type="transmembrane region" description="Helical" evidence="4">
    <location>
        <begin position="1212"/>
        <end position="1242"/>
    </location>
</feature>
<dbReference type="SMART" id="SM00320">
    <property type="entry name" value="WD40"/>
    <property type="match status" value="14"/>
</dbReference>
<feature type="transmembrane region" description="Helical" evidence="4">
    <location>
        <begin position="1097"/>
        <end position="1115"/>
    </location>
</feature>
<dbReference type="InterPro" id="IPR020472">
    <property type="entry name" value="WD40_PAC1"/>
</dbReference>
<dbReference type="Pfam" id="PF00400">
    <property type="entry name" value="WD40"/>
    <property type="match status" value="13"/>
</dbReference>
<dbReference type="Gene3D" id="2.130.10.10">
    <property type="entry name" value="YVTN repeat-like/Quinoprotein amine dehydrogenase"/>
    <property type="match status" value="5"/>
</dbReference>
<organism evidence="5 6">
    <name type="scientific">Stentor coeruleus</name>
    <dbReference type="NCBI Taxonomy" id="5963"/>
    <lineage>
        <taxon>Eukaryota</taxon>
        <taxon>Sar</taxon>
        <taxon>Alveolata</taxon>
        <taxon>Ciliophora</taxon>
        <taxon>Postciliodesmatophora</taxon>
        <taxon>Heterotrichea</taxon>
        <taxon>Heterotrichida</taxon>
        <taxon>Stentoridae</taxon>
        <taxon>Stentor</taxon>
    </lineage>
</organism>
<name>A0A1R2BQ73_9CILI</name>
<keyword evidence="2" id="KW-0677">Repeat</keyword>
<dbReference type="SUPFAM" id="SSF50978">
    <property type="entry name" value="WD40 repeat-like"/>
    <property type="match status" value="1"/>
</dbReference>
<feature type="repeat" description="WD" evidence="3">
    <location>
        <begin position="729"/>
        <end position="762"/>
    </location>
</feature>
<sequence length="1451" mass="165715">MKSSIKEYLLSHKPLPLTKFDSFAKYFRKDTEIDALNLYLSFLKSQKNKKFNEKFDNFEIQSLHKSLIKSLAFSPNSKFIAFGHEDGLIKLLNLNMRAVEVTFKGHKGGVNSLNFRTDGKFLASASDDCLIILWNVDLKRKEAILKGHKNPISCLSFSTDGSTLVSSSVEGSIKIWNLLTKSEKSTISAHRDLLSSICFSPDNKFIISASADSTIKVWNSHDMTEDSCLKGHKESVESICFSPDGKWLISCSCDESVKLWNFSTRSLEYTFRGHTNYVNSISVSIDNKYIASGSDDGLVKIWNIQERREEASFKAHSDSVTYVQFSPDGNLLVSASEDESFAIFYMNSKAPASCIGLEEQVKSISFSPDGKYLAGAGSCIRIWDVKHKRETISFKKCRSGVSSFSFSPCGRYLASASEDLEVWNLAKKKEEVVLERHGSDDEDRQRGEEKVTLKTEFIRRDSLRSKESEKLSSDRREESADYEKKVHEIPDFFEEDEEYENDYSNEEVKQDLDQALDEFLENQYEESPEIIDFDQHTRTLIDNDLNYPTVITNPYNSEFGLLSQCQAATWVCFTPDLKYLASVSNTETIKFWSFQQKHLEFTIQSPGENIKQICFSSNGLLLASISDSHTVLIWDFPDRSQLCPLSGHSSTVLSINFSNDNQFLASGAEDFTIRIWNCRYMREEMCLYGHTGGVNSVYFSHDCRFLASGADDSLVKIWNLEEKREQTTLKAHNSKVNSVCFSNTGKYLASASADKTIKIWNMICIKKKIIKTSPMLVTLSPNGKVFGCKSQESYTFYSVSDKPKIVPIPSFPAGERDFYFGEDSCVVAYKKASDTLRVFDIETGEDKSLNYTPEEARNLITFDPLALYSHIFSDFAQSVTIINALESDDFRFIGLSHFDTFIGSHNFTILHFLAYLGHVEVIERNMEKNTLPIFADYFGKSPIYYAAKQKHWKIIDLIVNNLIKIARTGDKSSWISNFWAIRNDFIIIIENSSYILESFLHYSLISLSSHTKFSSTSSYCTFQHCFKPSFSDFITDQSSRLKPLQLKSSIFKLPCKLGSFKCYSLLISILNSSDTSIYNALLITSFINSKWAEVKTLAYIQSFIIWINMLSIPIIASRTDKYLDEVFCFIFLFTNLFLLFWESFQISSLKSAYFKEYKNFFEIFRLLISFSWVILELFTINSLLLTGLTALTNSIKGLSGFRSFESTRFYCGLFWFALCKIRIFVLVLGYSVLSFGLVHAAILNESMSFSNLWNQSLDYALMHSIKEYNNANLEYFIILLAVIVNFVVGINLLISVLGDAYDEFLTLSNDYQYREITKIILEISRLCIVIKKDNDEKYLHLCVNAYEDKEKKWRGKVIDVREKIEESAGYISKITNKNTTDNLTLIEKNLTDIFENKIRSIDQSIQLAVQKGVEKVVDGKIRDVEQRIALIEDYVKGMNTQLEKIVSSLST</sequence>
<feature type="repeat" description="WD" evidence="3">
    <location>
        <begin position="271"/>
        <end position="312"/>
    </location>
</feature>
<dbReference type="InterPro" id="IPR036322">
    <property type="entry name" value="WD40_repeat_dom_sf"/>
</dbReference>
<evidence type="ECO:0000313" key="5">
    <source>
        <dbReference type="EMBL" id="OMJ78911.1"/>
    </source>
</evidence>
<dbReference type="GO" id="GO:1990234">
    <property type="term" value="C:transferase complex"/>
    <property type="evidence" value="ECO:0007669"/>
    <property type="project" value="UniProtKB-ARBA"/>
</dbReference>
<feature type="repeat" description="WD" evidence="3">
    <location>
        <begin position="103"/>
        <end position="137"/>
    </location>
</feature>
<keyword evidence="4" id="KW-1133">Transmembrane helix</keyword>
<dbReference type="EMBL" id="MPUH01000497">
    <property type="protein sequence ID" value="OMJ78911.1"/>
    <property type="molecule type" value="Genomic_DNA"/>
</dbReference>
<evidence type="ECO:0000256" key="4">
    <source>
        <dbReference type="SAM" id="Phobius"/>
    </source>
</evidence>
<dbReference type="InterPro" id="IPR001680">
    <property type="entry name" value="WD40_rpt"/>
</dbReference>
<dbReference type="InterPro" id="IPR011047">
    <property type="entry name" value="Quinoprotein_ADH-like_sf"/>
</dbReference>
<reference evidence="5 6" key="1">
    <citation type="submission" date="2016-11" db="EMBL/GenBank/DDBJ databases">
        <title>The macronuclear genome of Stentor coeruleus: a giant cell with tiny introns.</title>
        <authorList>
            <person name="Slabodnick M."/>
            <person name="Ruby J.G."/>
            <person name="Reiff S.B."/>
            <person name="Swart E.C."/>
            <person name="Gosai S."/>
            <person name="Prabakaran S."/>
            <person name="Witkowska E."/>
            <person name="Larue G.E."/>
            <person name="Fisher S."/>
            <person name="Freeman R.M."/>
            <person name="Gunawardena J."/>
            <person name="Chu W."/>
            <person name="Stover N.A."/>
            <person name="Gregory B.D."/>
            <person name="Nowacki M."/>
            <person name="Derisi J."/>
            <person name="Roy S.W."/>
            <person name="Marshall W.F."/>
            <person name="Sood P."/>
        </authorList>
    </citation>
    <scope>NUCLEOTIDE SEQUENCE [LARGE SCALE GENOMIC DNA]</scope>
    <source>
        <strain evidence="5">WM001</strain>
    </source>
</reference>
<dbReference type="PROSITE" id="PS00678">
    <property type="entry name" value="WD_REPEATS_1"/>
    <property type="match status" value="5"/>
</dbReference>
<dbReference type="PANTHER" id="PTHR22847">
    <property type="entry name" value="WD40 REPEAT PROTEIN"/>
    <property type="match status" value="1"/>
</dbReference>
<gene>
    <name evidence="5" type="ORF">SteCoe_21181</name>
</gene>
<feature type="repeat" description="WD" evidence="3">
    <location>
        <begin position="687"/>
        <end position="728"/>
    </location>
</feature>
<evidence type="ECO:0000256" key="3">
    <source>
        <dbReference type="PROSITE-ProRule" id="PRU00221"/>
    </source>
</evidence>
<feature type="repeat" description="WD" evidence="3">
    <location>
        <begin position="229"/>
        <end position="270"/>
    </location>
</feature>
<feature type="transmembrane region" description="Helical" evidence="4">
    <location>
        <begin position="1166"/>
        <end position="1191"/>
    </location>
</feature>
<feature type="repeat" description="WD" evidence="3">
    <location>
        <begin position="187"/>
        <end position="219"/>
    </location>
</feature>
<keyword evidence="4" id="KW-0472">Membrane</keyword>
<dbReference type="PROSITE" id="PS50294">
    <property type="entry name" value="WD_REPEATS_REGION"/>
    <property type="match status" value="9"/>
</dbReference>
<dbReference type="InterPro" id="IPR036770">
    <property type="entry name" value="Ankyrin_rpt-contain_sf"/>
</dbReference>
<protein>
    <recommendedName>
        <fullName evidence="7">Ion transport domain-containing protein</fullName>
    </recommendedName>
</protein>
<dbReference type="SUPFAM" id="SSF50998">
    <property type="entry name" value="Quinoprotein alcohol dehydrogenase-like"/>
    <property type="match status" value="1"/>
</dbReference>
<evidence type="ECO:0000256" key="2">
    <source>
        <dbReference type="ARBA" id="ARBA00022737"/>
    </source>
</evidence>